<dbReference type="Proteomes" id="UP000224634">
    <property type="component" value="Unassembled WGS sequence"/>
</dbReference>
<keyword evidence="3" id="KW-1185">Reference proteome</keyword>
<evidence type="ECO:0000256" key="1">
    <source>
        <dbReference type="SAM" id="SignalP"/>
    </source>
</evidence>
<feature type="non-terminal residue" evidence="2">
    <location>
        <position position="1"/>
    </location>
</feature>
<dbReference type="AlphaFoldDB" id="A0A2B7WEK8"/>
<dbReference type="EMBL" id="PDNA01000534">
    <property type="protein sequence ID" value="PGG95036.1"/>
    <property type="molecule type" value="Genomic_DNA"/>
</dbReference>
<evidence type="ECO:0000313" key="2">
    <source>
        <dbReference type="EMBL" id="PGG95036.1"/>
    </source>
</evidence>
<keyword evidence="1" id="KW-0732">Signal</keyword>
<protein>
    <submittedName>
        <fullName evidence="2">Uncharacterized protein</fullName>
    </submittedName>
</protein>
<organism evidence="2 3">
    <name type="scientific">Polytolypa hystricis (strain UAMH7299)</name>
    <dbReference type="NCBI Taxonomy" id="1447883"/>
    <lineage>
        <taxon>Eukaryota</taxon>
        <taxon>Fungi</taxon>
        <taxon>Dikarya</taxon>
        <taxon>Ascomycota</taxon>
        <taxon>Pezizomycotina</taxon>
        <taxon>Eurotiomycetes</taxon>
        <taxon>Eurotiomycetidae</taxon>
        <taxon>Onygenales</taxon>
        <taxon>Onygenales incertae sedis</taxon>
        <taxon>Polytolypa</taxon>
    </lineage>
</organism>
<sequence length="82" mass="8653">GLNGQKWTLLALLLAAAALWCTDHYAMIGKLSNAAFTKIHVPSGTSLPWPLASSPSLTRELTLPRATTPGCIHQSPNSPCEG</sequence>
<accession>A0A2B7WEK8</accession>
<name>A0A2B7WEK8_POLH7</name>
<proteinExistence type="predicted"/>
<evidence type="ECO:0000313" key="3">
    <source>
        <dbReference type="Proteomes" id="UP000224634"/>
    </source>
</evidence>
<comment type="caution">
    <text evidence="2">The sequence shown here is derived from an EMBL/GenBank/DDBJ whole genome shotgun (WGS) entry which is preliminary data.</text>
</comment>
<gene>
    <name evidence="2" type="ORF">AJ80_10038</name>
</gene>
<feature type="signal peptide" evidence="1">
    <location>
        <begin position="1"/>
        <end position="21"/>
    </location>
</feature>
<reference evidence="2 3" key="1">
    <citation type="submission" date="2017-10" db="EMBL/GenBank/DDBJ databases">
        <title>Comparative genomics in systemic dimorphic fungi from Ajellomycetaceae.</title>
        <authorList>
            <person name="Munoz J.F."/>
            <person name="Mcewen J.G."/>
            <person name="Clay O.K."/>
            <person name="Cuomo C.A."/>
        </authorList>
    </citation>
    <scope>NUCLEOTIDE SEQUENCE [LARGE SCALE GENOMIC DNA]</scope>
    <source>
        <strain evidence="2 3">UAMH7299</strain>
    </source>
</reference>
<feature type="chain" id="PRO_5012134634" evidence="1">
    <location>
        <begin position="22"/>
        <end position="82"/>
    </location>
</feature>